<sequence>MGGRVARMRIWTLESGPAREPADEIWAIVLRFDNGWDFPVRCALDHLISEVFFELPLQPSSGSDDSRLRAFHGGREKWFWIGGAGLCSSFAVLHRDLDFWDMVVVGLADWKKN</sequence>
<name>A0A498K973_MALDO</name>
<gene>
    <name evidence="1" type="ORF">DVH24_038111</name>
</gene>
<dbReference type="AlphaFoldDB" id="A0A498K973"/>
<organism evidence="1 2">
    <name type="scientific">Malus domestica</name>
    <name type="common">Apple</name>
    <name type="synonym">Pyrus malus</name>
    <dbReference type="NCBI Taxonomy" id="3750"/>
    <lineage>
        <taxon>Eukaryota</taxon>
        <taxon>Viridiplantae</taxon>
        <taxon>Streptophyta</taxon>
        <taxon>Embryophyta</taxon>
        <taxon>Tracheophyta</taxon>
        <taxon>Spermatophyta</taxon>
        <taxon>Magnoliopsida</taxon>
        <taxon>eudicotyledons</taxon>
        <taxon>Gunneridae</taxon>
        <taxon>Pentapetalae</taxon>
        <taxon>rosids</taxon>
        <taxon>fabids</taxon>
        <taxon>Rosales</taxon>
        <taxon>Rosaceae</taxon>
        <taxon>Amygdaloideae</taxon>
        <taxon>Maleae</taxon>
        <taxon>Malus</taxon>
    </lineage>
</organism>
<reference evidence="1 2" key="1">
    <citation type="submission" date="2018-10" db="EMBL/GenBank/DDBJ databases">
        <title>A high-quality apple genome assembly.</title>
        <authorList>
            <person name="Hu J."/>
        </authorList>
    </citation>
    <scope>NUCLEOTIDE SEQUENCE [LARGE SCALE GENOMIC DNA]</scope>
    <source>
        <strain evidence="2">cv. HFTH1</strain>
        <tissue evidence="1">Young leaf</tissue>
    </source>
</reference>
<keyword evidence="2" id="KW-1185">Reference proteome</keyword>
<protein>
    <submittedName>
        <fullName evidence="1">Uncharacterized protein</fullName>
    </submittedName>
</protein>
<evidence type="ECO:0000313" key="2">
    <source>
        <dbReference type="Proteomes" id="UP000290289"/>
    </source>
</evidence>
<evidence type="ECO:0000313" key="1">
    <source>
        <dbReference type="EMBL" id="RXI03837.1"/>
    </source>
</evidence>
<proteinExistence type="predicted"/>
<accession>A0A498K973</accession>
<dbReference type="Proteomes" id="UP000290289">
    <property type="component" value="Chromosome 3"/>
</dbReference>
<comment type="caution">
    <text evidence="1">The sequence shown here is derived from an EMBL/GenBank/DDBJ whole genome shotgun (WGS) entry which is preliminary data.</text>
</comment>
<dbReference type="EMBL" id="RDQH01000329">
    <property type="protein sequence ID" value="RXI03837.1"/>
    <property type="molecule type" value="Genomic_DNA"/>
</dbReference>